<dbReference type="Proteomes" id="UP000324800">
    <property type="component" value="Unassembled WGS sequence"/>
</dbReference>
<comment type="caution">
    <text evidence="1">The sequence shown here is derived from an EMBL/GenBank/DDBJ whole genome shotgun (WGS) entry which is preliminary data.</text>
</comment>
<evidence type="ECO:0000313" key="1">
    <source>
        <dbReference type="EMBL" id="KAA6386107.1"/>
    </source>
</evidence>
<sequence length="211" mass="23704">MIESITAYIVLATLMNSKSVELNGSIIIDDMRMIVMQNMALMSIFISHPIPSSLNVTNVVDETTTNPLLSDLSHLSTDPVFIKDILTKSVQFVHILTNKLESRDNTNNIIITGDQTIDNIYSGRILSKKSGLIDLMFKQTSCIQDIEGDCDDPTRIYVYGEIYAGLSALLEDYLIMCLRLSKSKFTTRTYASSPSEVIDLDHLTIRYSDYE</sequence>
<dbReference type="AlphaFoldDB" id="A0A5J4VU44"/>
<name>A0A5J4VU44_9EUKA</name>
<protein>
    <submittedName>
        <fullName evidence="1">Uncharacterized protein</fullName>
    </submittedName>
</protein>
<dbReference type="EMBL" id="SNRW01004958">
    <property type="protein sequence ID" value="KAA6386107.1"/>
    <property type="molecule type" value="Genomic_DNA"/>
</dbReference>
<gene>
    <name evidence="1" type="ORF">EZS28_018367</name>
</gene>
<evidence type="ECO:0000313" key="2">
    <source>
        <dbReference type="Proteomes" id="UP000324800"/>
    </source>
</evidence>
<proteinExistence type="predicted"/>
<accession>A0A5J4VU44</accession>
<reference evidence="1 2" key="1">
    <citation type="submission" date="2019-03" db="EMBL/GenBank/DDBJ databases">
        <title>Single cell metagenomics reveals metabolic interactions within the superorganism composed of flagellate Streblomastix strix and complex community of Bacteroidetes bacteria on its surface.</title>
        <authorList>
            <person name="Treitli S.C."/>
            <person name="Kolisko M."/>
            <person name="Husnik F."/>
            <person name="Keeling P."/>
            <person name="Hampl V."/>
        </authorList>
    </citation>
    <scope>NUCLEOTIDE SEQUENCE [LARGE SCALE GENOMIC DNA]</scope>
    <source>
        <strain evidence="1">ST1C</strain>
    </source>
</reference>
<organism evidence="1 2">
    <name type="scientific">Streblomastix strix</name>
    <dbReference type="NCBI Taxonomy" id="222440"/>
    <lineage>
        <taxon>Eukaryota</taxon>
        <taxon>Metamonada</taxon>
        <taxon>Preaxostyla</taxon>
        <taxon>Oxymonadida</taxon>
        <taxon>Streblomastigidae</taxon>
        <taxon>Streblomastix</taxon>
    </lineage>
</organism>